<reference evidence="12" key="2">
    <citation type="journal article" date="2023" name="Science">
        <title>Genomic signatures of disease resistance in endangered staghorn corals.</title>
        <authorList>
            <person name="Vollmer S.V."/>
            <person name="Selwyn J.D."/>
            <person name="Despard B.A."/>
            <person name="Roesel C.L."/>
        </authorList>
    </citation>
    <scope>NUCLEOTIDE SEQUENCE</scope>
    <source>
        <strain evidence="12">K2</strain>
    </source>
</reference>
<reference evidence="12" key="1">
    <citation type="journal article" date="2023" name="G3 (Bethesda)">
        <title>Whole genome assembly and annotation of the endangered Caribbean coral Acropora cervicornis.</title>
        <authorList>
            <person name="Selwyn J.D."/>
            <person name="Vollmer S.V."/>
        </authorList>
    </citation>
    <scope>NUCLEOTIDE SEQUENCE</scope>
    <source>
        <strain evidence="12">K2</strain>
    </source>
</reference>
<evidence type="ECO:0000256" key="3">
    <source>
        <dbReference type="ARBA" id="ARBA00022989"/>
    </source>
</evidence>
<dbReference type="PANTHER" id="PTHR24243:SF224">
    <property type="entry name" value="G-PROTEIN COUPLED RECEPTOR 19-RELATED"/>
    <property type="match status" value="1"/>
</dbReference>
<dbReference type="EMBL" id="JARQWQ010000096">
    <property type="protein sequence ID" value="KAK2551595.1"/>
    <property type="molecule type" value="Genomic_DNA"/>
</dbReference>
<dbReference type="PROSITE" id="PS00237">
    <property type="entry name" value="G_PROTEIN_RECEP_F1_1"/>
    <property type="match status" value="1"/>
</dbReference>
<keyword evidence="6 8" id="KW-0675">Receptor</keyword>
<evidence type="ECO:0000256" key="10">
    <source>
        <dbReference type="SAM" id="Phobius"/>
    </source>
</evidence>
<name>A0AAD9PYU2_ACRCE</name>
<keyword evidence="5 10" id="KW-0472">Membrane</keyword>
<evidence type="ECO:0000256" key="8">
    <source>
        <dbReference type="RuleBase" id="RU000688"/>
    </source>
</evidence>
<feature type="transmembrane region" description="Helical" evidence="10">
    <location>
        <begin position="140"/>
        <end position="160"/>
    </location>
</feature>
<evidence type="ECO:0000256" key="1">
    <source>
        <dbReference type="ARBA" id="ARBA00004141"/>
    </source>
</evidence>
<evidence type="ECO:0000259" key="11">
    <source>
        <dbReference type="PROSITE" id="PS50262"/>
    </source>
</evidence>
<organism evidence="12 13">
    <name type="scientific">Acropora cervicornis</name>
    <name type="common">Staghorn coral</name>
    <dbReference type="NCBI Taxonomy" id="6130"/>
    <lineage>
        <taxon>Eukaryota</taxon>
        <taxon>Metazoa</taxon>
        <taxon>Cnidaria</taxon>
        <taxon>Anthozoa</taxon>
        <taxon>Hexacorallia</taxon>
        <taxon>Scleractinia</taxon>
        <taxon>Astrocoeniina</taxon>
        <taxon>Acroporidae</taxon>
        <taxon>Acropora</taxon>
    </lineage>
</organism>
<evidence type="ECO:0000256" key="5">
    <source>
        <dbReference type="ARBA" id="ARBA00023136"/>
    </source>
</evidence>
<keyword evidence="4 8" id="KW-0297">G-protein coupled receptor</keyword>
<keyword evidence="3 10" id="KW-1133">Transmembrane helix</keyword>
<keyword evidence="7 8" id="KW-0807">Transducer</keyword>
<dbReference type="Pfam" id="PF00001">
    <property type="entry name" value="7tm_1"/>
    <property type="match status" value="1"/>
</dbReference>
<feature type="transmembrane region" description="Helical" evidence="10">
    <location>
        <begin position="241"/>
        <end position="265"/>
    </location>
</feature>
<sequence length="389" mass="44256">MAFNNSSFSSSISNPFVYNTSERVIIILANTLIFCLAIPANSIVIIVISTVQNARTPTSTFLLNLCVADIIMALLYIPFITVDLYAVGYWVFGDFMCKLVSFAYYLATYSSILILTAISVERYISVCISRRLCLTAKKVLTTTLVLWTCAACVALPLFVVKESFRNPSLKTIEFCIVTWSRNDMQIYTLVTQALFYVIPIVFMVIVYYKIARKVWTSAEKTRSMRLSNKHTSNSKLRLTKISIAIILSFVISWTPLNTITVLFFFAKRSFPFSADTARVVFPITYWIAFSNCALNPLLYCYMSQNFRKAFKIFCHRRSQSSSLFSKSISTLMNVCPFGRRSKKELQLDRHLPNEWNDVPGDEKETPHPSEISQGDLVGLRETILFTSTL</sequence>
<evidence type="ECO:0000256" key="9">
    <source>
        <dbReference type="SAM" id="MobiDB-lite"/>
    </source>
</evidence>
<protein>
    <submittedName>
        <fullName evidence="12">Neuropeptide FF receptor 2</fullName>
    </submittedName>
</protein>
<dbReference type="AlphaFoldDB" id="A0AAD9PYU2"/>
<evidence type="ECO:0000313" key="12">
    <source>
        <dbReference type="EMBL" id="KAK2551595.1"/>
    </source>
</evidence>
<feature type="transmembrane region" description="Helical" evidence="10">
    <location>
        <begin position="186"/>
        <end position="208"/>
    </location>
</feature>
<dbReference type="PROSITE" id="PS50262">
    <property type="entry name" value="G_PROTEIN_RECEP_F1_2"/>
    <property type="match status" value="1"/>
</dbReference>
<dbReference type="PANTHER" id="PTHR24243">
    <property type="entry name" value="G-PROTEIN COUPLED RECEPTOR"/>
    <property type="match status" value="1"/>
</dbReference>
<feature type="transmembrane region" description="Helical" evidence="10">
    <location>
        <begin position="24"/>
        <end position="49"/>
    </location>
</feature>
<dbReference type="PRINTS" id="PR00237">
    <property type="entry name" value="GPCRRHODOPSN"/>
</dbReference>
<evidence type="ECO:0000256" key="7">
    <source>
        <dbReference type="ARBA" id="ARBA00023224"/>
    </source>
</evidence>
<dbReference type="Gene3D" id="1.20.1070.10">
    <property type="entry name" value="Rhodopsin 7-helix transmembrane proteins"/>
    <property type="match status" value="1"/>
</dbReference>
<dbReference type="GO" id="GO:0004930">
    <property type="term" value="F:G protein-coupled receptor activity"/>
    <property type="evidence" value="ECO:0007669"/>
    <property type="project" value="UniProtKB-KW"/>
</dbReference>
<feature type="transmembrane region" description="Helical" evidence="10">
    <location>
        <begin position="285"/>
        <end position="302"/>
    </location>
</feature>
<keyword evidence="2 8" id="KW-0812">Transmembrane</keyword>
<dbReference type="GO" id="GO:0005886">
    <property type="term" value="C:plasma membrane"/>
    <property type="evidence" value="ECO:0007669"/>
    <property type="project" value="TreeGrafter"/>
</dbReference>
<evidence type="ECO:0000256" key="6">
    <source>
        <dbReference type="ARBA" id="ARBA00023170"/>
    </source>
</evidence>
<gene>
    <name evidence="12" type="ORF">P5673_027576</name>
</gene>
<feature type="region of interest" description="Disordered" evidence="9">
    <location>
        <begin position="352"/>
        <end position="371"/>
    </location>
</feature>
<proteinExistence type="inferred from homology"/>
<comment type="similarity">
    <text evidence="8">Belongs to the G-protein coupled receptor 1 family.</text>
</comment>
<feature type="transmembrane region" description="Helical" evidence="10">
    <location>
        <begin position="61"/>
        <end position="82"/>
    </location>
</feature>
<comment type="caution">
    <text evidence="12">The sequence shown here is derived from an EMBL/GenBank/DDBJ whole genome shotgun (WGS) entry which is preliminary data.</text>
</comment>
<dbReference type="InterPro" id="IPR000276">
    <property type="entry name" value="GPCR_Rhodpsn"/>
</dbReference>
<dbReference type="Proteomes" id="UP001249851">
    <property type="component" value="Unassembled WGS sequence"/>
</dbReference>
<evidence type="ECO:0000256" key="2">
    <source>
        <dbReference type="ARBA" id="ARBA00022692"/>
    </source>
</evidence>
<feature type="domain" description="G-protein coupled receptors family 1 profile" evidence="11">
    <location>
        <begin position="40"/>
        <end position="299"/>
    </location>
</feature>
<evidence type="ECO:0000313" key="13">
    <source>
        <dbReference type="Proteomes" id="UP001249851"/>
    </source>
</evidence>
<dbReference type="InterPro" id="IPR017452">
    <property type="entry name" value="GPCR_Rhodpsn_7TM"/>
</dbReference>
<comment type="subcellular location">
    <subcellularLocation>
        <location evidence="1">Membrane</location>
        <topology evidence="1">Multi-pass membrane protein</topology>
    </subcellularLocation>
</comment>
<dbReference type="SUPFAM" id="SSF81321">
    <property type="entry name" value="Family A G protein-coupled receptor-like"/>
    <property type="match status" value="1"/>
</dbReference>
<accession>A0AAD9PYU2</accession>
<keyword evidence="13" id="KW-1185">Reference proteome</keyword>
<evidence type="ECO:0000256" key="4">
    <source>
        <dbReference type="ARBA" id="ARBA00023040"/>
    </source>
</evidence>
<feature type="transmembrane region" description="Helical" evidence="10">
    <location>
        <begin position="102"/>
        <end position="120"/>
    </location>
</feature>